<evidence type="ECO:0000259" key="4">
    <source>
        <dbReference type="Pfam" id="PF01420"/>
    </source>
</evidence>
<dbReference type="InterPro" id="IPR044946">
    <property type="entry name" value="Restrct_endonuc_typeI_TRD_sf"/>
</dbReference>
<dbReference type="InterPro" id="IPR000055">
    <property type="entry name" value="Restrct_endonuc_typeI_TRD"/>
</dbReference>
<sequence length="448" mass="50899">MTNLSGVNLNNGSAVGAKSEGMDSPSHSLALMPKYEAYKDSGVEWLGDIPQNWKVMRFKFLASITTGGKNTEDKTGTGKYPFFVRSQIPEKIDSYSYDGEAILTAGDGAGVGKVYHYINGKFDFHQRVYKFSDFNEVIGQYLFHYLYVNFFNVAVLGTAKSTVDSLRLPLIQDFQVCYPSDNWQQQLIVSYINKKAAQIDDAIAIKEQQISLLKERKQIIIQQAVTQGLDPNVPMKDSGVDWIGKIPAHWEVRRAKYIFDEIDERSKNGDEELLSVSHMTGVTPRSEKNVSMFMAEDYTGSKLCIENDLVINIMWAWMGALGVSDRVGIVSPSYGVFRQKLKNTFNPTYLEYLLKSVKYVEYYNKVSTGLHSSRLRFYGHMLFAMKMGYPSYEEQNEIMAYLHEQTKRIDLAIDSQLAQIEKLKEYKTTLINSAVTGKIKITPEMVEQ</sequence>
<protein>
    <submittedName>
        <fullName evidence="5">Restriction modification system DNA specificity domain</fullName>
    </submittedName>
</protein>
<comment type="similarity">
    <text evidence="1">Belongs to the type-I restriction system S methylase family.</text>
</comment>
<dbReference type="Gene3D" id="1.10.287.1120">
    <property type="entry name" value="Bipartite methylase S protein"/>
    <property type="match status" value="1"/>
</dbReference>
<dbReference type="Gene3D" id="3.90.220.20">
    <property type="entry name" value="DNA methylase specificity domains"/>
    <property type="match status" value="2"/>
</dbReference>
<dbReference type="SUPFAM" id="SSF116734">
    <property type="entry name" value="DNA methylase specificity domain"/>
    <property type="match status" value="2"/>
</dbReference>
<proteinExistence type="inferred from homology"/>
<dbReference type="REBASE" id="13499">
    <property type="entry name" value="S.SspMR7ORF1782P"/>
</dbReference>
<evidence type="ECO:0000256" key="1">
    <source>
        <dbReference type="ARBA" id="ARBA00010923"/>
    </source>
</evidence>
<dbReference type="GO" id="GO:0003677">
    <property type="term" value="F:DNA binding"/>
    <property type="evidence" value="ECO:0007669"/>
    <property type="project" value="UniProtKB-KW"/>
</dbReference>
<feature type="domain" description="Type I restriction modification DNA specificity" evidence="4">
    <location>
        <begin position="50"/>
        <end position="211"/>
    </location>
</feature>
<reference evidence="5" key="1">
    <citation type="submission" date="2006-08" db="EMBL/GenBank/DDBJ databases">
        <title>Complete sequence of Chromosome1 of Shewanella sp. MR-7.</title>
        <authorList>
            <consortium name="US DOE Joint Genome Institute"/>
            <person name="Copeland A."/>
            <person name="Lucas S."/>
            <person name="Lapidus A."/>
            <person name="Barry K."/>
            <person name="Detter J.C."/>
            <person name="Glavina del Rio T."/>
            <person name="Hammon N."/>
            <person name="Israni S."/>
            <person name="Dalin E."/>
            <person name="Tice H."/>
            <person name="Pitluck S."/>
            <person name="Kiss H."/>
            <person name="Brettin T."/>
            <person name="Bruce D."/>
            <person name="Han C."/>
            <person name="Tapia R."/>
            <person name="Gilna P."/>
            <person name="Schmutz J."/>
            <person name="Larimer F."/>
            <person name="Land M."/>
            <person name="Hauser L."/>
            <person name="Kyrpides N."/>
            <person name="Mikhailova N."/>
            <person name="Nealson K."/>
            <person name="Konstantinidis K."/>
            <person name="Klappenbach J."/>
            <person name="Tiedje J."/>
            <person name="Richardson P."/>
        </authorList>
    </citation>
    <scope>NUCLEOTIDE SEQUENCE</scope>
    <source>
        <strain evidence="5">MR-7</strain>
    </source>
</reference>
<dbReference type="PANTHER" id="PTHR43140:SF1">
    <property type="entry name" value="TYPE I RESTRICTION ENZYME ECOKI SPECIFICITY SUBUNIT"/>
    <property type="match status" value="1"/>
</dbReference>
<dbReference type="AlphaFoldDB" id="Q0HVS9"/>
<dbReference type="EMBL" id="CP000444">
    <property type="protein sequence ID" value="ABI42776.1"/>
    <property type="molecule type" value="Genomic_DNA"/>
</dbReference>
<gene>
    <name evidence="5" type="ordered locus">Shewmr7_1783</name>
</gene>
<dbReference type="GO" id="GO:0009307">
    <property type="term" value="P:DNA restriction-modification system"/>
    <property type="evidence" value="ECO:0007669"/>
    <property type="project" value="UniProtKB-KW"/>
</dbReference>
<keyword evidence="3" id="KW-0238">DNA-binding</keyword>
<dbReference type="HOGENOM" id="CLU_021095_1_2_6"/>
<dbReference type="InterPro" id="IPR051212">
    <property type="entry name" value="Type-I_RE_S_subunit"/>
</dbReference>
<accession>Q0HVS9</accession>
<dbReference type="Pfam" id="PF01420">
    <property type="entry name" value="Methylase_S"/>
    <property type="match status" value="1"/>
</dbReference>
<keyword evidence="2" id="KW-0680">Restriction system</keyword>
<dbReference type="KEGG" id="shm:Shewmr7_1783"/>
<name>Q0HVS9_SHESR</name>
<evidence type="ECO:0000256" key="2">
    <source>
        <dbReference type="ARBA" id="ARBA00022747"/>
    </source>
</evidence>
<dbReference type="PANTHER" id="PTHR43140">
    <property type="entry name" value="TYPE-1 RESTRICTION ENZYME ECOKI SPECIFICITY PROTEIN"/>
    <property type="match status" value="1"/>
</dbReference>
<evidence type="ECO:0000313" key="5">
    <source>
        <dbReference type="EMBL" id="ABI42776.1"/>
    </source>
</evidence>
<evidence type="ECO:0000256" key="3">
    <source>
        <dbReference type="ARBA" id="ARBA00023125"/>
    </source>
</evidence>
<organism evidence="5">
    <name type="scientific">Shewanella sp. (strain MR-7)</name>
    <dbReference type="NCBI Taxonomy" id="60481"/>
    <lineage>
        <taxon>Bacteria</taxon>
        <taxon>Pseudomonadati</taxon>
        <taxon>Pseudomonadota</taxon>
        <taxon>Gammaproteobacteria</taxon>
        <taxon>Alteromonadales</taxon>
        <taxon>Shewanellaceae</taxon>
        <taxon>Shewanella</taxon>
    </lineage>
</organism>